<protein>
    <submittedName>
        <fullName evidence="1">Uncharacterized protein</fullName>
    </submittedName>
</protein>
<dbReference type="AlphaFoldDB" id="A0A4Y2GDG3"/>
<organism evidence="1 2">
    <name type="scientific">Araneus ventricosus</name>
    <name type="common">Orbweaver spider</name>
    <name type="synonym">Epeira ventricosa</name>
    <dbReference type="NCBI Taxonomy" id="182803"/>
    <lineage>
        <taxon>Eukaryota</taxon>
        <taxon>Metazoa</taxon>
        <taxon>Ecdysozoa</taxon>
        <taxon>Arthropoda</taxon>
        <taxon>Chelicerata</taxon>
        <taxon>Arachnida</taxon>
        <taxon>Araneae</taxon>
        <taxon>Araneomorphae</taxon>
        <taxon>Entelegynae</taxon>
        <taxon>Araneoidea</taxon>
        <taxon>Araneidae</taxon>
        <taxon>Araneus</taxon>
    </lineage>
</organism>
<proteinExistence type="predicted"/>
<reference evidence="1 2" key="1">
    <citation type="journal article" date="2019" name="Sci. Rep.">
        <title>Orb-weaving spider Araneus ventricosus genome elucidates the spidroin gene catalogue.</title>
        <authorList>
            <person name="Kono N."/>
            <person name="Nakamura H."/>
            <person name="Ohtoshi R."/>
            <person name="Moran D.A.P."/>
            <person name="Shinohara A."/>
            <person name="Yoshida Y."/>
            <person name="Fujiwara M."/>
            <person name="Mori M."/>
            <person name="Tomita M."/>
            <person name="Arakawa K."/>
        </authorList>
    </citation>
    <scope>NUCLEOTIDE SEQUENCE [LARGE SCALE GENOMIC DNA]</scope>
</reference>
<sequence>MPEEQYKSSPGSTTFIHSSRKPWFCPDRLECEFDAEPSVVVLEEIHSHCDYSGVSIQQEDEMYTLYCGYDFHLLCMLDVLRVCEDSPECEERIKEIDREILRWKYGKIVMEL</sequence>
<gene>
    <name evidence="1" type="ORF">AVEN_186165_1</name>
</gene>
<name>A0A4Y2GDG3_ARAVE</name>
<evidence type="ECO:0000313" key="2">
    <source>
        <dbReference type="Proteomes" id="UP000499080"/>
    </source>
</evidence>
<dbReference type="EMBL" id="BGPR01001354">
    <property type="protein sequence ID" value="GBM51872.1"/>
    <property type="molecule type" value="Genomic_DNA"/>
</dbReference>
<keyword evidence="2" id="KW-1185">Reference proteome</keyword>
<accession>A0A4Y2GDG3</accession>
<dbReference type="Proteomes" id="UP000499080">
    <property type="component" value="Unassembled WGS sequence"/>
</dbReference>
<comment type="caution">
    <text evidence="1">The sequence shown here is derived from an EMBL/GenBank/DDBJ whole genome shotgun (WGS) entry which is preliminary data.</text>
</comment>
<evidence type="ECO:0000313" key="1">
    <source>
        <dbReference type="EMBL" id="GBM51872.1"/>
    </source>
</evidence>